<protein>
    <submittedName>
        <fullName evidence="1">Uncharacterized protein</fullName>
    </submittedName>
</protein>
<dbReference type="Proteomes" id="UP001430584">
    <property type="component" value="Unassembled WGS sequence"/>
</dbReference>
<evidence type="ECO:0000313" key="1">
    <source>
        <dbReference type="EMBL" id="KAL0259292.1"/>
    </source>
</evidence>
<keyword evidence="2" id="KW-1185">Reference proteome</keyword>
<dbReference type="EMBL" id="JAJVCZ030000005">
    <property type="protein sequence ID" value="KAL0259292.1"/>
    <property type="molecule type" value="Genomic_DNA"/>
</dbReference>
<reference evidence="1 2" key="1">
    <citation type="submission" date="2024-02" db="EMBL/GenBank/DDBJ databases">
        <title>De novo assembly and annotation of 12 fungi associated with fruit tree decline syndrome in Ontario, Canada.</title>
        <authorList>
            <person name="Sulman M."/>
            <person name="Ellouze W."/>
            <person name="Ilyukhin E."/>
        </authorList>
    </citation>
    <scope>NUCLEOTIDE SEQUENCE [LARGE SCALE GENOMIC DNA]</scope>
    <source>
        <strain evidence="1 2">FDS-637</strain>
    </source>
</reference>
<comment type="caution">
    <text evidence="1">The sequence shown here is derived from an EMBL/GenBank/DDBJ whole genome shotgun (WGS) entry which is preliminary data.</text>
</comment>
<evidence type="ECO:0000313" key="2">
    <source>
        <dbReference type="Proteomes" id="UP001430584"/>
    </source>
</evidence>
<organism evidence="1 2">
    <name type="scientific">Diplodia seriata</name>
    <dbReference type="NCBI Taxonomy" id="420778"/>
    <lineage>
        <taxon>Eukaryota</taxon>
        <taxon>Fungi</taxon>
        <taxon>Dikarya</taxon>
        <taxon>Ascomycota</taxon>
        <taxon>Pezizomycotina</taxon>
        <taxon>Dothideomycetes</taxon>
        <taxon>Dothideomycetes incertae sedis</taxon>
        <taxon>Botryosphaeriales</taxon>
        <taxon>Botryosphaeriaceae</taxon>
        <taxon>Diplodia</taxon>
    </lineage>
</organism>
<name>A0ABR3CF70_9PEZI</name>
<dbReference type="RefSeq" id="XP_066632321.1">
    <property type="nucleotide sequence ID" value="XM_066776479.1"/>
</dbReference>
<sequence>MALLAKIACVSTGLSILLHMNKKDDFEKVKTGDPVNTSGTVARDTDFNQMSTRAPSLNQPTYNRSTLTLTPISKTTMHFSKATTIAFAALLSTALAAPSGSCADKATSCRSSGGASCDQDAKACCDQIQVVSPKSDGDHYQCYQDSGIGSMLSSKRDVGVDCAAAAEKCRSEGTAANCDDRAQSCCDQITVVSPKSDEDHYQCYQDAGIAGRLAESKRDVGDDCAAEAKECRGEGAAAADCDGRAKTCCDQIQVVSPKSDGDHYQCYQNSGIGSMLS</sequence>
<proteinExistence type="predicted"/>
<gene>
    <name evidence="1" type="ORF">SLS55_005028</name>
</gene>
<dbReference type="GeneID" id="92009113"/>
<accession>A0ABR3CF70</accession>